<accession>A0A370WY68</accession>
<dbReference type="PANTHER" id="PTHR11851:SF49">
    <property type="entry name" value="MITOCHONDRIAL-PROCESSING PEPTIDASE SUBUNIT ALPHA"/>
    <property type="match status" value="1"/>
</dbReference>
<dbReference type="Pfam" id="PF00675">
    <property type="entry name" value="Peptidase_M16"/>
    <property type="match status" value="1"/>
</dbReference>
<dbReference type="SUPFAM" id="SSF63411">
    <property type="entry name" value="LuxS/MPP-like metallohydrolase"/>
    <property type="match status" value="4"/>
</dbReference>
<evidence type="ECO:0000259" key="4">
    <source>
        <dbReference type="Pfam" id="PF00675"/>
    </source>
</evidence>
<dbReference type="AlphaFoldDB" id="A0A370WY68"/>
<dbReference type="GO" id="GO:0046872">
    <property type="term" value="F:metal ion binding"/>
    <property type="evidence" value="ECO:0007669"/>
    <property type="project" value="InterPro"/>
</dbReference>
<evidence type="ECO:0000313" key="7">
    <source>
        <dbReference type="Proteomes" id="UP000255334"/>
    </source>
</evidence>
<dbReference type="RefSeq" id="WP_115479453.1">
    <property type="nucleotide sequence ID" value="NZ_QRBF01000008.1"/>
</dbReference>
<feature type="signal peptide" evidence="3">
    <location>
        <begin position="1"/>
        <end position="28"/>
    </location>
</feature>
<dbReference type="InterPro" id="IPR011249">
    <property type="entry name" value="Metalloenz_LuxS/M16"/>
</dbReference>
<feature type="region of interest" description="Disordered" evidence="2">
    <location>
        <begin position="446"/>
        <end position="473"/>
    </location>
</feature>
<dbReference type="EMBL" id="QRBF01000008">
    <property type="protein sequence ID" value="RDS80925.1"/>
    <property type="molecule type" value="Genomic_DNA"/>
</dbReference>
<evidence type="ECO:0000256" key="2">
    <source>
        <dbReference type="SAM" id="MobiDB-lite"/>
    </source>
</evidence>
<feature type="domain" description="Peptidase M16 N-terminal" evidence="4">
    <location>
        <begin position="54"/>
        <end position="170"/>
    </location>
</feature>
<dbReference type="InterPro" id="IPR011765">
    <property type="entry name" value="Pept_M16_N"/>
</dbReference>
<name>A0A370WY68_9GAMM</name>
<feature type="chain" id="PRO_5017026282" evidence="3">
    <location>
        <begin position="29"/>
        <end position="904"/>
    </location>
</feature>
<organism evidence="6 7">
    <name type="scientific">Dyella psychrodurans</name>
    <dbReference type="NCBI Taxonomy" id="1927960"/>
    <lineage>
        <taxon>Bacteria</taxon>
        <taxon>Pseudomonadati</taxon>
        <taxon>Pseudomonadota</taxon>
        <taxon>Gammaproteobacteria</taxon>
        <taxon>Lysobacterales</taxon>
        <taxon>Rhodanobacteraceae</taxon>
        <taxon>Dyella</taxon>
    </lineage>
</organism>
<dbReference type="Gene3D" id="3.30.830.10">
    <property type="entry name" value="Metalloenzyme, LuxS/M16 peptidase-like"/>
    <property type="match status" value="4"/>
</dbReference>
<protein>
    <submittedName>
        <fullName evidence="6">Insulinase family protein</fullName>
    </submittedName>
</protein>
<evidence type="ECO:0000259" key="5">
    <source>
        <dbReference type="Pfam" id="PF05193"/>
    </source>
</evidence>
<dbReference type="PANTHER" id="PTHR11851">
    <property type="entry name" value="METALLOPROTEASE"/>
    <property type="match status" value="1"/>
</dbReference>
<comment type="similarity">
    <text evidence="1">Belongs to the peptidase M16 family.</text>
</comment>
<dbReference type="InterPro" id="IPR007863">
    <property type="entry name" value="Peptidase_M16_C"/>
</dbReference>
<reference evidence="6 7" key="1">
    <citation type="submission" date="2018-07" db="EMBL/GenBank/DDBJ databases">
        <title>Dyella monticola sp. nov. and Dyella psychrodurans sp. nov. isolated from monsoon evergreen broad-leaved forest soil of Dinghu Mountain, China.</title>
        <authorList>
            <person name="Gao Z."/>
            <person name="Qiu L."/>
        </authorList>
    </citation>
    <scope>NUCLEOTIDE SEQUENCE [LARGE SCALE GENOMIC DNA]</scope>
    <source>
        <strain evidence="6 7">4MSK11</strain>
    </source>
</reference>
<evidence type="ECO:0000256" key="1">
    <source>
        <dbReference type="ARBA" id="ARBA00007261"/>
    </source>
</evidence>
<sequence length="904" mass="97989">MISSPLKTLAWSTMLGVALMAGSMPGRADTPSKTAATAIDGKVLRATLDNGLRVVIVRETLSPMVTTQITYLAGGYQTPDGFPGTAHALEHMMFRDSQGMTGAQLNEMTGKMGAENNAFTTNDATQFYFVAPANYLDLLLHIESARMEGALLTQKDWERERGAIEQEVSRDISDPGYLAFQKAERVLYAGTGYAEDPLGTRPSFDKTTSADLQAFYKDWYAPNNALLVVVGDVDPEATLDKIKDLFGKIPQRTLPASQPLHLQAVKPQTIAANTPQGTGSVQFLYRMPGMMMAKDNAAAQVLLDVLNNARSSLSALAVDGKVLSADAQLQPFSNGGIGVIEVGFPKGGDAKKAQADLEGVISDLLKNGIPADLVEASKRSEIAQAEFNKNSAVTLASAWSQAIAWMGLGSPEEAEEQIRNVTVDDVNRIAREYLKPDQRVTVVLTSENNGQRPPDSAGFGGSESFAGNDKLDGPLPSWATEKLSKLDMPRWTLAPTQMTLDNGIRLIVQPENISKTVTVLGHIDNNAKLQEPAKQEGAARLLSTLFDYGSTTLDRDAFHKALDDISATETGGTDFGVAALSDHFDNAMQLLADNELHPALPQQGFTVQQETLARTLAGEMQSPDYKMRKALMKGLLPKGDPDLRLATPEGIQALTLQNVKDYYAKTYRPDLTTIVVVGDVTPEAAKATVERYFGQWKAPGPKPNVISKPVSVNPAGFALVENPYASQDQVMSGQMLELNMHNPDRYALQLGNDVLGGNGFASRLMTDIRVKHGYAYGAGSGMHFDRSRSIFFVQYGSDPDKVAAVDGLVHKNIVDMQNTPVSESELTNARQYEIRSIPVSVASISSISRSLLTWAWHGEPLDQPMVAAKYYLDLTPEQVQAAFKKYLKPQNLTQVVQGPPPAKH</sequence>
<dbReference type="Pfam" id="PF05193">
    <property type="entry name" value="Peptidase_M16_C"/>
    <property type="match status" value="2"/>
</dbReference>
<keyword evidence="7" id="KW-1185">Reference proteome</keyword>
<feature type="domain" description="Peptidase M16 C-terminal" evidence="5">
    <location>
        <begin position="654"/>
        <end position="831"/>
    </location>
</feature>
<keyword evidence="3" id="KW-0732">Signal</keyword>
<comment type="caution">
    <text evidence="6">The sequence shown here is derived from an EMBL/GenBank/DDBJ whole genome shotgun (WGS) entry which is preliminary data.</text>
</comment>
<proteinExistence type="inferred from homology"/>
<dbReference type="Proteomes" id="UP000255334">
    <property type="component" value="Unassembled WGS sequence"/>
</dbReference>
<gene>
    <name evidence="6" type="ORF">DWU99_17860</name>
</gene>
<feature type="domain" description="Peptidase M16 C-terminal" evidence="5">
    <location>
        <begin position="208"/>
        <end position="379"/>
    </location>
</feature>
<dbReference type="InterPro" id="IPR050361">
    <property type="entry name" value="MPP/UQCRC_Complex"/>
</dbReference>
<evidence type="ECO:0000313" key="6">
    <source>
        <dbReference type="EMBL" id="RDS80925.1"/>
    </source>
</evidence>
<dbReference type="OrthoDB" id="9811314at2"/>
<evidence type="ECO:0000256" key="3">
    <source>
        <dbReference type="SAM" id="SignalP"/>
    </source>
</evidence>